<name>A0A401X4N3_ACEPA</name>
<proteinExistence type="predicted"/>
<keyword evidence="4" id="KW-1185">Reference proteome</keyword>
<sequence>MFLTETECERIAKRTADIVLAELRRDIHRSPNGSLMIEVVEVNTLPSVCGEGWHMTNTPAKTNLAQTAKAVAAGLSVPTLIAALPQPEATWVLYACAVFASAGFAATLIPLPANQSGKLWLVYRIINFLALNWKYAANAAVMLRGAASSKSEPPKAGPGSVVTIPKDDTK</sequence>
<reference evidence="3 4" key="1">
    <citation type="submission" date="2016-06" db="EMBL/GenBank/DDBJ databases">
        <title>Acetobacter pasteurianus NBRC 3278 whole genome sequencing project.</title>
        <authorList>
            <person name="Matsutani M."/>
            <person name="Shiwa Y."/>
            <person name="Okamoto-Kainuma A."/>
            <person name="Ishikawa M."/>
            <person name="Koizumi Y."/>
            <person name="Yoshikawa H."/>
            <person name="Yakushi T."/>
            <person name="Matsushita K."/>
        </authorList>
    </citation>
    <scope>NUCLEOTIDE SEQUENCE [LARGE SCALE GENOMIC DNA]</scope>
    <source>
        <strain evidence="3 4">NBRC 3278</strain>
    </source>
</reference>
<gene>
    <name evidence="3" type="ORF">NBRC3278_1944</name>
</gene>
<evidence type="ECO:0000256" key="1">
    <source>
        <dbReference type="SAM" id="MobiDB-lite"/>
    </source>
</evidence>
<protein>
    <submittedName>
        <fullName evidence="3">Uncharacterized protein</fullName>
    </submittedName>
</protein>
<evidence type="ECO:0000313" key="4">
    <source>
        <dbReference type="Proteomes" id="UP000287385"/>
    </source>
</evidence>
<keyword evidence="2" id="KW-0812">Transmembrane</keyword>
<keyword evidence="2" id="KW-1133">Transmembrane helix</keyword>
<dbReference type="AlphaFoldDB" id="A0A401X4N3"/>
<dbReference type="EMBL" id="BDEV01000077">
    <property type="protein sequence ID" value="GCD62851.1"/>
    <property type="molecule type" value="Genomic_DNA"/>
</dbReference>
<evidence type="ECO:0000313" key="3">
    <source>
        <dbReference type="EMBL" id="GCD62851.1"/>
    </source>
</evidence>
<organism evidence="3 4">
    <name type="scientific">Acetobacter pasteurianus NBRC 3278</name>
    <dbReference type="NCBI Taxonomy" id="1226660"/>
    <lineage>
        <taxon>Bacteria</taxon>
        <taxon>Pseudomonadati</taxon>
        <taxon>Pseudomonadota</taxon>
        <taxon>Alphaproteobacteria</taxon>
        <taxon>Acetobacterales</taxon>
        <taxon>Acetobacteraceae</taxon>
        <taxon>Acetobacter</taxon>
    </lineage>
</organism>
<feature type="region of interest" description="Disordered" evidence="1">
    <location>
        <begin position="148"/>
        <end position="170"/>
    </location>
</feature>
<feature type="transmembrane region" description="Helical" evidence="2">
    <location>
        <begin position="91"/>
        <end position="111"/>
    </location>
</feature>
<keyword evidence="2" id="KW-0472">Membrane</keyword>
<dbReference type="Proteomes" id="UP000287385">
    <property type="component" value="Unassembled WGS sequence"/>
</dbReference>
<comment type="caution">
    <text evidence="3">The sequence shown here is derived from an EMBL/GenBank/DDBJ whole genome shotgun (WGS) entry which is preliminary data.</text>
</comment>
<evidence type="ECO:0000256" key="2">
    <source>
        <dbReference type="SAM" id="Phobius"/>
    </source>
</evidence>
<accession>A0A401X4N3</accession>